<comment type="caution">
    <text evidence="8">The sequence shown here is derived from an EMBL/GenBank/DDBJ whole genome shotgun (WGS) entry which is preliminary data.</text>
</comment>
<dbReference type="PANTHER" id="PTHR43687:SF4">
    <property type="entry name" value="BLR5484 PROTEIN"/>
    <property type="match status" value="1"/>
</dbReference>
<name>A0ABD5MBQ7_9EURY</name>
<dbReference type="GO" id="GO:0051539">
    <property type="term" value="F:4 iron, 4 sulfur cluster binding"/>
    <property type="evidence" value="ECO:0007669"/>
    <property type="project" value="UniProtKB-KW"/>
</dbReference>
<evidence type="ECO:0000256" key="1">
    <source>
        <dbReference type="ARBA" id="ARBA00022485"/>
    </source>
</evidence>
<dbReference type="Pfam" id="PF12800">
    <property type="entry name" value="Fer4_4"/>
    <property type="match status" value="1"/>
</dbReference>
<dbReference type="EMBL" id="JBGNYA010000001">
    <property type="protein sequence ID" value="MFA1610019.1"/>
    <property type="molecule type" value="Genomic_DNA"/>
</dbReference>
<reference evidence="8 9" key="1">
    <citation type="submission" date="2024-08" db="EMBL/GenBank/DDBJ databases">
        <title>Halobellus sp. MBLA0158 whole genome sequence.</title>
        <authorList>
            <person name="Hwang C.Y."/>
            <person name="Cho E.-S."/>
            <person name="Seo M.-J."/>
        </authorList>
    </citation>
    <scope>NUCLEOTIDE SEQUENCE [LARGE SCALE GENOMIC DNA]</scope>
    <source>
        <strain evidence="8 9">MBLA0158</strain>
    </source>
</reference>
<keyword evidence="5" id="KW-0411">Iron-sulfur</keyword>
<accession>A0ABD5MBQ7</accession>
<dbReference type="GO" id="GO:0016491">
    <property type="term" value="F:oxidoreductase activity"/>
    <property type="evidence" value="ECO:0007669"/>
    <property type="project" value="UniProtKB-KW"/>
</dbReference>
<evidence type="ECO:0000256" key="3">
    <source>
        <dbReference type="ARBA" id="ARBA00023002"/>
    </source>
</evidence>
<keyword evidence="1" id="KW-0004">4Fe-4S</keyword>
<evidence type="ECO:0000259" key="7">
    <source>
        <dbReference type="PROSITE" id="PS51379"/>
    </source>
</evidence>
<dbReference type="InterPro" id="IPR050572">
    <property type="entry name" value="Fe-S_Ferredoxin"/>
</dbReference>
<evidence type="ECO:0000256" key="6">
    <source>
        <dbReference type="SAM" id="MobiDB-lite"/>
    </source>
</evidence>
<dbReference type="InterPro" id="IPR017900">
    <property type="entry name" value="4Fe4S_Fe_S_CS"/>
</dbReference>
<evidence type="ECO:0000313" key="8">
    <source>
        <dbReference type="EMBL" id="MFA1610019.1"/>
    </source>
</evidence>
<dbReference type="RefSeq" id="WP_372387220.1">
    <property type="nucleotide sequence ID" value="NZ_JBGNYA010000001.1"/>
</dbReference>
<keyword evidence="3" id="KW-0560">Oxidoreductase</keyword>
<feature type="domain" description="4Fe-4S ferredoxin-type" evidence="7">
    <location>
        <begin position="330"/>
        <end position="359"/>
    </location>
</feature>
<keyword evidence="2" id="KW-0479">Metal-binding</keyword>
<dbReference type="Proteomes" id="UP001570511">
    <property type="component" value="Unassembled WGS sequence"/>
</dbReference>
<dbReference type="InterPro" id="IPR017896">
    <property type="entry name" value="4Fe4S_Fe-S-bd"/>
</dbReference>
<evidence type="ECO:0000256" key="2">
    <source>
        <dbReference type="ARBA" id="ARBA00022723"/>
    </source>
</evidence>
<evidence type="ECO:0000256" key="4">
    <source>
        <dbReference type="ARBA" id="ARBA00023004"/>
    </source>
</evidence>
<dbReference type="GO" id="GO:0046872">
    <property type="term" value="F:metal ion binding"/>
    <property type="evidence" value="ECO:0007669"/>
    <property type="project" value="UniProtKB-KW"/>
</dbReference>
<dbReference type="Pfam" id="PF02662">
    <property type="entry name" value="FlpD"/>
    <property type="match status" value="1"/>
</dbReference>
<dbReference type="Gene3D" id="3.30.70.20">
    <property type="match status" value="2"/>
</dbReference>
<organism evidence="8 9">
    <name type="scientific">Halobellus rubicundus</name>
    <dbReference type="NCBI Taxonomy" id="2996466"/>
    <lineage>
        <taxon>Archaea</taxon>
        <taxon>Methanobacteriati</taxon>
        <taxon>Methanobacteriota</taxon>
        <taxon>Stenosarchaea group</taxon>
        <taxon>Halobacteria</taxon>
        <taxon>Halobacteriales</taxon>
        <taxon>Haloferacaceae</taxon>
        <taxon>Halobellus</taxon>
    </lineage>
</organism>
<dbReference type="PANTHER" id="PTHR43687">
    <property type="entry name" value="ADENYLYLSULFATE REDUCTASE, BETA SUBUNIT"/>
    <property type="match status" value="1"/>
</dbReference>
<keyword evidence="4" id="KW-0408">Iron</keyword>
<feature type="region of interest" description="Disordered" evidence="6">
    <location>
        <begin position="534"/>
        <end position="558"/>
    </location>
</feature>
<dbReference type="AlphaFoldDB" id="A0ABD5MBQ7"/>
<proteinExistence type="predicted"/>
<dbReference type="Pfam" id="PF00037">
    <property type="entry name" value="Fer4"/>
    <property type="match status" value="1"/>
</dbReference>
<dbReference type="PROSITE" id="PS00198">
    <property type="entry name" value="4FE4S_FER_1"/>
    <property type="match status" value="2"/>
</dbReference>
<dbReference type="InterPro" id="IPR003813">
    <property type="entry name" value="MvhD/FlpD"/>
</dbReference>
<sequence>MNVGAFVCSCGGSCDIDLESVRDGVRDVDVVASSELLCQDGREPMAQVIEEYDLDQVIATTPADSCQARIREVADAQGLHPDATAFVDHREGAAWVHDEQAATEKVARLINRTYAGLEQEAISRTVSRDAGDSVAVVGDAEGAAALADTADVTLIADGRDFADVEELSDVTVERGRVTAVEGHFGAFELTLEARVTDNCIDCMECVREGPDGMVTADPVDVAPEADGGEWVEVCPTDAIDLDGVERTLTFDQVVIPGARPAAPAGEVGLYTSQIDAGTVAAVESRLGGIEHPQYLDLDMDVCASGASSQRGCNECVDACPHGAVDRVAVDEVAFDEVACQDCGACTSSCPTGATGLREPSNERIAREVEALLTAENDEGGWFSWGSDAAIDTEVVAFVCSERAAERLRAYGRRARHADDVDYPPVLPVEVNCTDTVGEAHVMHALAAGADGVAVVGCGGDCLHSGPDPKVELVERLNRATTDLGLGERVGFFAPETEGPDSFVAELSTFVDGLEESPVPAGEHVAEGRARDVAAGAGSGGAAMADGGPRPPGGDGHGPAFNSHEWTLESVRTITDYVDPERDVVRGLKDFGWMDVSDACNLTPTCTNLCPTDAVQRTDEADLLFNHERCVNCGLCEEGCPETAITMRDGLDLSRLPENRGGEAWETVYEGEILECVRCGKPFTSVESAEKIQDEVGEQVAGIAPDSDHSIFEYCSDCRAGLLFQRGEN</sequence>
<dbReference type="SUPFAM" id="SSF54862">
    <property type="entry name" value="4Fe-4S ferredoxins"/>
    <property type="match status" value="3"/>
</dbReference>
<evidence type="ECO:0000313" key="9">
    <source>
        <dbReference type="Proteomes" id="UP001570511"/>
    </source>
</evidence>
<dbReference type="Pfam" id="PF12838">
    <property type="entry name" value="Fer4_7"/>
    <property type="match status" value="1"/>
</dbReference>
<feature type="domain" description="4Fe-4S ferredoxin-type" evidence="7">
    <location>
        <begin position="620"/>
        <end position="649"/>
    </location>
</feature>
<gene>
    <name evidence="8" type="ORF">OS889_03235</name>
</gene>
<evidence type="ECO:0000256" key="5">
    <source>
        <dbReference type="ARBA" id="ARBA00023014"/>
    </source>
</evidence>
<keyword evidence="9" id="KW-1185">Reference proteome</keyword>
<protein>
    <submittedName>
        <fullName evidence="8">Hydrogenase iron-sulfur subunit</fullName>
    </submittedName>
</protein>
<dbReference type="PROSITE" id="PS51379">
    <property type="entry name" value="4FE4S_FER_2"/>
    <property type="match status" value="2"/>
</dbReference>